<comment type="caution">
    <text evidence="1">The sequence shown here is derived from an EMBL/GenBank/DDBJ whole genome shotgun (WGS) entry which is preliminary data.</text>
</comment>
<dbReference type="RefSeq" id="WP_307343366.1">
    <property type="nucleotide sequence ID" value="NZ_JAUSUQ010000023.1"/>
</dbReference>
<reference evidence="1 2" key="1">
    <citation type="submission" date="2023-07" db="EMBL/GenBank/DDBJ databases">
        <title>Genomic Encyclopedia of Type Strains, Phase IV (KMG-IV): sequencing the most valuable type-strain genomes for metagenomic binning, comparative biology and taxonomic classification.</title>
        <authorList>
            <person name="Goeker M."/>
        </authorList>
    </citation>
    <scope>NUCLEOTIDE SEQUENCE [LARGE SCALE GENOMIC DNA]</scope>
    <source>
        <strain evidence="1 2">DSM 17740</strain>
    </source>
</reference>
<dbReference type="InterPro" id="IPR036614">
    <property type="entry name" value="RusA-like_sf"/>
</dbReference>
<dbReference type="Proteomes" id="UP001232445">
    <property type="component" value="Unassembled WGS sequence"/>
</dbReference>
<proteinExistence type="predicted"/>
<dbReference type="Gene3D" id="3.30.1330.70">
    <property type="entry name" value="Holliday junction resolvase RusA"/>
    <property type="match status" value="1"/>
</dbReference>
<keyword evidence="2" id="KW-1185">Reference proteome</keyword>
<evidence type="ECO:0000313" key="1">
    <source>
        <dbReference type="EMBL" id="MDQ0340914.1"/>
    </source>
</evidence>
<accession>A0ABU0CWW9</accession>
<evidence type="ECO:0000313" key="2">
    <source>
        <dbReference type="Proteomes" id="UP001232445"/>
    </source>
</evidence>
<sequence>MKLEFVVEDIPPKKDGANSMWKKETEAHRIVSLRTKALEAMKRAGMTRCMDGYIHLTIFIYLPQAKIERAGDLDNFITGICDGLQAAHPRVQPHPVFKASENKAIDPFRPLLIEDDRKVMAITAWKRKLGEHCRPYYKVLIEEIESDLG</sequence>
<protein>
    <submittedName>
        <fullName evidence="1">Uncharacterized protein</fullName>
    </submittedName>
</protein>
<name>A0ABU0CWW9_9BACI</name>
<dbReference type="EMBL" id="JAUSUQ010000023">
    <property type="protein sequence ID" value="MDQ0340914.1"/>
    <property type="molecule type" value="Genomic_DNA"/>
</dbReference>
<organism evidence="1 2">
    <name type="scientific">Caldalkalibacillus uzonensis</name>
    <dbReference type="NCBI Taxonomy" id="353224"/>
    <lineage>
        <taxon>Bacteria</taxon>
        <taxon>Bacillati</taxon>
        <taxon>Bacillota</taxon>
        <taxon>Bacilli</taxon>
        <taxon>Bacillales</taxon>
        <taxon>Bacillaceae</taxon>
        <taxon>Caldalkalibacillus</taxon>
    </lineage>
</organism>
<gene>
    <name evidence="1" type="ORF">J2S00_003754</name>
</gene>